<keyword evidence="4" id="KW-0436">Ligase</keyword>
<dbReference type="InterPro" id="IPR032875">
    <property type="entry name" value="Succ_CoA_lig_flav_dom"/>
</dbReference>
<dbReference type="SUPFAM" id="SSF56059">
    <property type="entry name" value="Glutathione synthetase ATP-binding domain-like"/>
    <property type="match status" value="1"/>
</dbReference>
<dbReference type="Pfam" id="PF13607">
    <property type="entry name" value="Succ_CoA_lig"/>
    <property type="match status" value="1"/>
</dbReference>
<dbReference type="Gene3D" id="3.40.50.261">
    <property type="entry name" value="Succinyl-CoA synthetase domains"/>
    <property type="match status" value="2"/>
</dbReference>
<feature type="compositionally biased region" description="Low complexity" evidence="2">
    <location>
        <begin position="446"/>
        <end position="458"/>
    </location>
</feature>
<protein>
    <submittedName>
        <fullName evidence="4">Acetate--CoA ligase family protein</fullName>
    </submittedName>
</protein>
<dbReference type="InterPro" id="IPR003781">
    <property type="entry name" value="CoA-bd"/>
</dbReference>
<reference evidence="4 5" key="1">
    <citation type="submission" date="2024-06" db="EMBL/GenBank/DDBJ databases">
        <title>The Natural Products Discovery Center: Release of the First 8490 Sequenced Strains for Exploring Actinobacteria Biosynthetic Diversity.</title>
        <authorList>
            <person name="Kalkreuter E."/>
            <person name="Kautsar S.A."/>
            <person name="Yang D."/>
            <person name="Bader C.D."/>
            <person name="Teijaro C.N."/>
            <person name="Fluegel L."/>
            <person name="Davis C.M."/>
            <person name="Simpson J.R."/>
            <person name="Lauterbach L."/>
            <person name="Steele A.D."/>
            <person name="Gui C."/>
            <person name="Meng S."/>
            <person name="Li G."/>
            <person name="Viehrig K."/>
            <person name="Ye F."/>
            <person name="Su P."/>
            <person name="Kiefer A.F."/>
            <person name="Nichols A."/>
            <person name="Cepeda A.J."/>
            <person name="Yan W."/>
            <person name="Fan B."/>
            <person name="Jiang Y."/>
            <person name="Adhikari A."/>
            <person name="Zheng C.-J."/>
            <person name="Schuster L."/>
            <person name="Cowan T.M."/>
            <person name="Smanski M.J."/>
            <person name="Chevrette M.G."/>
            <person name="De Carvalho L.P.S."/>
            <person name="Shen B."/>
        </authorList>
    </citation>
    <scope>NUCLEOTIDE SEQUENCE [LARGE SCALE GENOMIC DNA]</scope>
    <source>
        <strain evidence="4 5">NPDC019708</strain>
    </source>
</reference>
<dbReference type="InterPro" id="IPR013815">
    <property type="entry name" value="ATP_grasp_subdomain_1"/>
</dbReference>
<dbReference type="PROSITE" id="PS50975">
    <property type="entry name" value="ATP_GRASP"/>
    <property type="match status" value="1"/>
</dbReference>
<dbReference type="Pfam" id="PF13549">
    <property type="entry name" value="ATP-grasp_5"/>
    <property type="match status" value="1"/>
</dbReference>
<dbReference type="GO" id="GO:0016874">
    <property type="term" value="F:ligase activity"/>
    <property type="evidence" value="ECO:0007669"/>
    <property type="project" value="UniProtKB-KW"/>
</dbReference>
<keyword evidence="5" id="KW-1185">Reference proteome</keyword>
<dbReference type="SMART" id="SM00881">
    <property type="entry name" value="CoA_binding"/>
    <property type="match status" value="1"/>
</dbReference>
<keyword evidence="1" id="KW-0067">ATP-binding</keyword>
<dbReference type="EMBL" id="JBEYBF010000002">
    <property type="protein sequence ID" value="MEU1951111.1"/>
    <property type="molecule type" value="Genomic_DNA"/>
</dbReference>
<sequence>MSTAAGAVPPAAAPDVPDLTRLLSPRSIAVVGATSKPTGLGSRTLAHLRDAGFSGAVVTPSADEPLREEVDVALISVPAAAVPAVLDSVDGLARFAVVYSSGFEEVGATAPRTSRGTILIGPNTVGLYYAPARAVLTFAQAFDTLVDCRHGSGAFLVSQSGAFGARVVSAAARYGFHLDGFAGTGNEAQLDACTLARGVLAAARPRVLMLYLEGLRDTYALEALLADARDAGVPVVCLLGGRSAAGATAAASHTAAVSADAAVTSEVFRAYGAVLVGSDRDLVVSALGLALLGPVRGRRIGIVTGSGGAGVVASDILGAAGTSVPALSPATRQELAQHLPAIASTANPVDVTAQTIGDDETLGRVCHILRASGEVDAVLVVGRENQAAAVGAVAGAAIPTVLATLDREPRTVRPLIENGHVVLPDLDTACRALSAATGHDTGPWTRPRLLRPAPARPALPDEPRASDSLRLVAEAGVEVAPWQPAHTPEAAERIGTELGWPVVLKSDVAAGVHKARAGGVALDIDRPTVRRTAEELLAGSGTVIVARQLRCSLELFVGIRQDPRWGPVVSAGLGGAHIELLNRTVALPVFLGEEHLAERLDEVLFARVPGRYDEVAPALARVATRLAGLAARTGAALVECNPLGWHDGRPVALDARVVR</sequence>
<proteinExistence type="predicted"/>
<feature type="region of interest" description="Disordered" evidence="2">
    <location>
        <begin position="443"/>
        <end position="463"/>
    </location>
</feature>
<gene>
    <name evidence="4" type="ORF">ABZ510_04560</name>
</gene>
<comment type="caution">
    <text evidence="4">The sequence shown here is derived from an EMBL/GenBank/DDBJ whole genome shotgun (WGS) entry which is preliminary data.</text>
</comment>
<dbReference type="PANTHER" id="PTHR42793">
    <property type="entry name" value="COA BINDING DOMAIN CONTAINING PROTEIN"/>
    <property type="match status" value="1"/>
</dbReference>
<name>A0ABV2WJQ6_9NOCA</name>
<dbReference type="PANTHER" id="PTHR42793:SF1">
    <property type="entry name" value="PEPTIDYL-LYSINE N-ACETYLTRANSFERASE PATZ"/>
    <property type="match status" value="1"/>
</dbReference>
<evidence type="ECO:0000256" key="1">
    <source>
        <dbReference type="PROSITE-ProRule" id="PRU00409"/>
    </source>
</evidence>
<accession>A0ABV2WJQ6</accession>
<evidence type="ECO:0000313" key="5">
    <source>
        <dbReference type="Proteomes" id="UP001550628"/>
    </source>
</evidence>
<dbReference type="SUPFAM" id="SSF52210">
    <property type="entry name" value="Succinyl-CoA synthetase domains"/>
    <property type="match status" value="2"/>
</dbReference>
<evidence type="ECO:0000313" key="4">
    <source>
        <dbReference type="EMBL" id="MEU1951111.1"/>
    </source>
</evidence>
<dbReference type="SUPFAM" id="SSF51735">
    <property type="entry name" value="NAD(P)-binding Rossmann-fold domains"/>
    <property type="match status" value="1"/>
</dbReference>
<dbReference type="Proteomes" id="UP001550628">
    <property type="component" value="Unassembled WGS sequence"/>
</dbReference>
<dbReference type="Pfam" id="PF19045">
    <property type="entry name" value="Ligase_CoA_2"/>
    <property type="match status" value="1"/>
</dbReference>
<dbReference type="InterPro" id="IPR036291">
    <property type="entry name" value="NAD(P)-bd_dom_sf"/>
</dbReference>
<dbReference type="InterPro" id="IPR016102">
    <property type="entry name" value="Succinyl-CoA_synth-like"/>
</dbReference>
<dbReference type="InterPro" id="IPR043938">
    <property type="entry name" value="Ligase_CoA_dom"/>
</dbReference>
<keyword evidence="1" id="KW-0547">Nucleotide-binding</keyword>
<dbReference type="RefSeq" id="WP_356955047.1">
    <property type="nucleotide sequence ID" value="NZ_JBEYBD010000003.1"/>
</dbReference>
<organism evidence="4 5">
    <name type="scientific">Nocardia rhamnosiphila</name>
    <dbReference type="NCBI Taxonomy" id="426716"/>
    <lineage>
        <taxon>Bacteria</taxon>
        <taxon>Bacillati</taxon>
        <taxon>Actinomycetota</taxon>
        <taxon>Actinomycetes</taxon>
        <taxon>Mycobacteriales</taxon>
        <taxon>Nocardiaceae</taxon>
        <taxon>Nocardia</taxon>
    </lineage>
</organism>
<evidence type="ECO:0000259" key="3">
    <source>
        <dbReference type="PROSITE" id="PS50975"/>
    </source>
</evidence>
<feature type="domain" description="ATP-grasp" evidence="3">
    <location>
        <begin position="469"/>
        <end position="505"/>
    </location>
</feature>
<dbReference type="Pfam" id="PF13380">
    <property type="entry name" value="CoA_binding_2"/>
    <property type="match status" value="1"/>
</dbReference>
<dbReference type="Gene3D" id="3.30.470.20">
    <property type="entry name" value="ATP-grasp fold, B domain"/>
    <property type="match status" value="1"/>
</dbReference>
<evidence type="ECO:0000256" key="2">
    <source>
        <dbReference type="SAM" id="MobiDB-lite"/>
    </source>
</evidence>
<dbReference type="InterPro" id="IPR011761">
    <property type="entry name" value="ATP-grasp"/>
</dbReference>
<dbReference type="Gene3D" id="3.40.50.720">
    <property type="entry name" value="NAD(P)-binding Rossmann-like Domain"/>
    <property type="match status" value="1"/>
</dbReference>
<dbReference type="Gene3D" id="3.30.1490.20">
    <property type="entry name" value="ATP-grasp fold, A domain"/>
    <property type="match status" value="1"/>
</dbReference>